<reference evidence="5 6" key="1">
    <citation type="submission" date="2017-09" db="EMBL/GenBank/DDBJ databases">
        <authorList>
            <consortium name="International Durum Wheat Genome Sequencing Consortium (IDWGSC)"/>
            <person name="Milanesi L."/>
        </authorList>
    </citation>
    <scope>NUCLEOTIDE SEQUENCE [LARGE SCALE GENOMIC DNA]</scope>
    <source>
        <strain evidence="6">cv. Svevo</strain>
    </source>
</reference>
<dbReference type="InterPro" id="IPR008797">
    <property type="entry name" value="PSII_PsbQ"/>
</dbReference>
<name>A0A9R1R5S0_TRITD</name>
<feature type="compositionally biased region" description="Gly residues" evidence="4">
    <location>
        <begin position="103"/>
        <end position="115"/>
    </location>
</feature>
<dbReference type="GO" id="GO:0009654">
    <property type="term" value="C:photosystem II oxygen evolving complex"/>
    <property type="evidence" value="ECO:0007669"/>
    <property type="project" value="InterPro"/>
</dbReference>
<proteinExistence type="predicted"/>
<dbReference type="AlphaFoldDB" id="A0A9R1R5S0"/>
<keyword evidence="2" id="KW-0793">Thylakoid</keyword>
<evidence type="ECO:0000256" key="4">
    <source>
        <dbReference type="SAM" id="MobiDB-lite"/>
    </source>
</evidence>
<evidence type="ECO:0000313" key="6">
    <source>
        <dbReference type="Proteomes" id="UP000324705"/>
    </source>
</evidence>
<evidence type="ECO:0000256" key="2">
    <source>
        <dbReference type="ARBA" id="ARBA00023078"/>
    </source>
</evidence>
<dbReference type="EMBL" id="LT934113">
    <property type="protein sequence ID" value="VAH29290.1"/>
    <property type="molecule type" value="Genomic_DNA"/>
</dbReference>
<keyword evidence="3" id="KW-0472">Membrane</keyword>
<dbReference type="Pfam" id="PF05757">
    <property type="entry name" value="PsbQ"/>
    <property type="match status" value="2"/>
</dbReference>
<feature type="compositionally biased region" description="Basic and acidic residues" evidence="4">
    <location>
        <begin position="124"/>
        <end position="136"/>
    </location>
</feature>
<feature type="compositionally biased region" description="Basic and acidic residues" evidence="4">
    <location>
        <begin position="147"/>
        <end position="159"/>
    </location>
</feature>
<dbReference type="GO" id="GO:0019898">
    <property type="term" value="C:extrinsic component of membrane"/>
    <property type="evidence" value="ECO:0007669"/>
    <property type="project" value="InterPro"/>
</dbReference>
<organism evidence="5 6">
    <name type="scientific">Triticum turgidum subsp. durum</name>
    <name type="common">Durum wheat</name>
    <name type="synonym">Triticum durum</name>
    <dbReference type="NCBI Taxonomy" id="4567"/>
    <lineage>
        <taxon>Eukaryota</taxon>
        <taxon>Viridiplantae</taxon>
        <taxon>Streptophyta</taxon>
        <taxon>Embryophyta</taxon>
        <taxon>Tracheophyta</taxon>
        <taxon>Spermatophyta</taxon>
        <taxon>Magnoliopsida</taxon>
        <taxon>Liliopsida</taxon>
        <taxon>Poales</taxon>
        <taxon>Poaceae</taxon>
        <taxon>BOP clade</taxon>
        <taxon>Pooideae</taxon>
        <taxon>Triticodae</taxon>
        <taxon>Triticeae</taxon>
        <taxon>Triticinae</taxon>
        <taxon>Triticum</taxon>
    </lineage>
</organism>
<protein>
    <submittedName>
        <fullName evidence="5">Uncharacterized protein</fullName>
    </submittedName>
</protein>
<gene>
    <name evidence="5" type="ORF">TRITD_2Av1G083950</name>
</gene>
<dbReference type="Gene3D" id="1.20.120.290">
    <property type="entry name" value="Oxygen-evolving enhancer protein 3 (PsbQ), four-helix up-down bundle"/>
    <property type="match status" value="1"/>
</dbReference>
<feature type="compositionally biased region" description="Basic and acidic residues" evidence="4">
    <location>
        <begin position="177"/>
        <end position="189"/>
    </location>
</feature>
<sequence>MAQTMASMTGLSQGVRLPGPAGRRASRFTVRASSAEAEAAGRRAVLGLMASGVVGSAFAQVVHAGTVAAIKVGPPPPLSGQLGRGKGLRPAPEEPVLPAAAATGGGGGAGQGVGPGHPQPQAAHRQEAMAVRHERPPPQGLLPALRPQDRHLLQDHQGGEEGPQGPHRQALRHPRRVDHAAKIKSPTEAEKYYGETKTVLGDVLAKLG</sequence>
<accession>A0A9R1R5S0</accession>
<dbReference type="GO" id="GO:0015979">
    <property type="term" value="P:photosynthesis"/>
    <property type="evidence" value="ECO:0007669"/>
    <property type="project" value="InterPro"/>
</dbReference>
<feature type="region of interest" description="Disordered" evidence="4">
    <location>
        <begin position="75"/>
        <end position="189"/>
    </location>
</feature>
<dbReference type="Proteomes" id="UP000324705">
    <property type="component" value="Chromosome 2A"/>
</dbReference>
<dbReference type="Gramene" id="TRITD2Av1G083950.2">
    <property type="protein sequence ID" value="TRITD2Av1G083950.2"/>
    <property type="gene ID" value="TRITD2Av1G083950"/>
</dbReference>
<evidence type="ECO:0000256" key="1">
    <source>
        <dbReference type="ARBA" id="ARBA00004370"/>
    </source>
</evidence>
<feature type="compositionally biased region" description="Polar residues" evidence="4">
    <location>
        <begin position="1"/>
        <end position="12"/>
    </location>
</feature>
<dbReference type="InterPro" id="IPR023222">
    <property type="entry name" value="PsbQ-like_dom_sf"/>
</dbReference>
<dbReference type="GO" id="GO:0005509">
    <property type="term" value="F:calcium ion binding"/>
    <property type="evidence" value="ECO:0007669"/>
    <property type="project" value="InterPro"/>
</dbReference>
<evidence type="ECO:0000313" key="5">
    <source>
        <dbReference type="EMBL" id="VAH29290.1"/>
    </source>
</evidence>
<feature type="region of interest" description="Disordered" evidence="4">
    <location>
        <begin position="1"/>
        <end position="23"/>
    </location>
</feature>
<keyword evidence="6" id="KW-1185">Reference proteome</keyword>
<evidence type="ECO:0000256" key="3">
    <source>
        <dbReference type="ARBA" id="ARBA00023136"/>
    </source>
</evidence>
<comment type="subcellular location">
    <subcellularLocation>
        <location evidence="1">Membrane</location>
    </subcellularLocation>
</comment>